<organism evidence="1 2">
    <name type="scientific">Nonomuraea typhae</name>
    <dbReference type="NCBI Taxonomy" id="2603600"/>
    <lineage>
        <taxon>Bacteria</taxon>
        <taxon>Bacillati</taxon>
        <taxon>Actinomycetota</taxon>
        <taxon>Actinomycetes</taxon>
        <taxon>Streptosporangiales</taxon>
        <taxon>Streptosporangiaceae</taxon>
        <taxon>Nonomuraea</taxon>
    </lineage>
</organism>
<dbReference type="EMBL" id="JBITGY010000004">
    <property type="protein sequence ID" value="MFI6498870.1"/>
    <property type="molecule type" value="Genomic_DNA"/>
</dbReference>
<comment type="caution">
    <text evidence="1">The sequence shown here is derived from an EMBL/GenBank/DDBJ whole genome shotgun (WGS) entry which is preliminary data.</text>
</comment>
<gene>
    <name evidence="1" type="ORF">ACIBG2_15885</name>
</gene>
<dbReference type="InterPro" id="IPR021440">
    <property type="entry name" value="DUF3089"/>
</dbReference>
<evidence type="ECO:0000313" key="2">
    <source>
        <dbReference type="Proteomes" id="UP001612741"/>
    </source>
</evidence>
<dbReference type="Pfam" id="PF11288">
    <property type="entry name" value="DUF3089"/>
    <property type="match status" value="1"/>
</dbReference>
<dbReference type="SUPFAM" id="SSF53474">
    <property type="entry name" value="alpha/beta-Hydrolases"/>
    <property type="match status" value="1"/>
</dbReference>
<keyword evidence="2" id="KW-1185">Reference proteome</keyword>
<reference evidence="1 2" key="1">
    <citation type="submission" date="2024-10" db="EMBL/GenBank/DDBJ databases">
        <title>The Natural Products Discovery Center: Release of the First 8490 Sequenced Strains for Exploring Actinobacteria Biosynthetic Diversity.</title>
        <authorList>
            <person name="Kalkreuter E."/>
            <person name="Kautsar S.A."/>
            <person name="Yang D."/>
            <person name="Bader C.D."/>
            <person name="Teijaro C.N."/>
            <person name="Fluegel L."/>
            <person name="Davis C.M."/>
            <person name="Simpson J.R."/>
            <person name="Lauterbach L."/>
            <person name="Steele A.D."/>
            <person name="Gui C."/>
            <person name="Meng S."/>
            <person name="Li G."/>
            <person name="Viehrig K."/>
            <person name="Ye F."/>
            <person name="Su P."/>
            <person name="Kiefer A.F."/>
            <person name="Nichols A."/>
            <person name="Cepeda A.J."/>
            <person name="Yan W."/>
            <person name="Fan B."/>
            <person name="Jiang Y."/>
            <person name="Adhikari A."/>
            <person name="Zheng C.-J."/>
            <person name="Schuster L."/>
            <person name="Cowan T.M."/>
            <person name="Smanski M.J."/>
            <person name="Chevrette M.G."/>
            <person name="De Carvalho L.P.S."/>
            <person name="Shen B."/>
        </authorList>
    </citation>
    <scope>NUCLEOTIDE SEQUENCE [LARGE SCALE GENOMIC DNA]</scope>
    <source>
        <strain evidence="1 2">NPDC050545</strain>
    </source>
</reference>
<dbReference type="Proteomes" id="UP001612741">
    <property type="component" value="Unassembled WGS sequence"/>
</dbReference>
<accession>A0ABW7YSH0</accession>
<sequence length="399" mass="42321">MLTWPLAEPVWMCRPGMSGNACGQDAGGNPVGPVITGRYKDGHTVGLDATVIQPDGTTSNEPLTPPASPKVDCFYAYPTVNLLANPLLLIGANPPVARESEIAVTLTQVSRLAPHCRLYVPLYRQVALTGYLLGQIIPPHFETAYQDLKQAFRQYWENDNIDPVTGKRRGVVILGHSQGAFHLARLLQEEFDGKAEATRSLVAGYIVGAEVRVPLDAPAGGGADPVSTFQHLPACERPTAAAPIPVGCVVAYNSADLAPAHAETAAFGRAPDPQHRVLCVNPAAVLTGGPRDATTPFRPYMPTKKLLRGNLLAPAGSLDLLLNFTPTNHPTGFAAYADMASGRCAQTQTSKGRMDWLQVDDLGSIRPSNSALGLHVLDYNVDGGLADLVGAQAAAWSAR</sequence>
<protein>
    <submittedName>
        <fullName evidence="1">DUF3089 domain-containing protein</fullName>
    </submittedName>
</protein>
<proteinExistence type="predicted"/>
<dbReference type="InterPro" id="IPR029058">
    <property type="entry name" value="AB_hydrolase_fold"/>
</dbReference>
<evidence type="ECO:0000313" key="1">
    <source>
        <dbReference type="EMBL" id="MFI6498870.1"/>
    </source>
</evidence>
<name>A0ABW7YSH0_9ACTN</name>
<dbReference type="RefSeq" id="WP_397082104.1">
    <property type="nucleotide sequence ID" value="NZ_JBITGY010000004.1"/>
</dbReference>